<dbReference type="EMBL" id="MJAO01000008">
    <property type="protein sequence ID" value="OKB66828.1"/>
    <property type="molecule type" value="Genomic_DNA"/>
</dbReference>
<dbReference type="AlphaFoldDB" id="A0A1Q4P115"/>
<gene>
    <name evidence="1" type="ORF">BHU62_09295</name>
</gene>
<name>A0A1Q4P115_SERMA</name>
<protein>
    <submittedName>
        <fullName evidence="1">Uncharacterized protein</fullName>
    </submittedName>
</protein>
<accession>A0A1Q4P115</accession>
<organism evidence="1 2">
    <name type="scientific">Serratia marcescens</name>
    <dbReference type="NCBI Taxonomy" id="615"/>
    <lineage>
        <taxon>Bacteria</taxon>
        <taxon>Pseudomonadati</taxon>
        <taxon>Pseudomonadota</taxon>
        <taxon>Gammaproteobacteria</taxon>
        <taxon>Enterobacterales</taxon>
        <taxon>Yersiniaceae</taxon>
        <taxon>Serratia</taxon>
    </lineage>
</organism>
<reference evidence="1 2" key="1">
    <citation type="submission" date="2016-09" db="EMBL/GenBank/DDBJ databases">
        <title>Serratia marcescens MSU-97 and epiphytic antimycotic-producing bacteria.</title>
        <authorList>
            <person name="Matilla M.A."/>
        </authorList>
    </citation>
    <scope>NUCLEOTIDE SEQUENCE [LARGE SCALE GENOMIC DNA]</scope>
    <source>
        <strain evidence="1 2">MSU-97</strain>
    </source>
</reference>
<comment type="caution">
    <text evidence="1">The sequence shown here is derived from an EMBL/GenBank/DDBJ whole genome shotgun (WGS) entry which is preliminary data.</text>
</comment>
<dbReference type="Proteomes" id="UP000185770">
    <property type="component" value="Unassembled WGS sequence"/>
</dbReference>
<proteinExistence type="predicted"/>
<evidence type="ECO:0000313" key="1">
    <source>
        <dbReference type="EMBL" id="OKB66828.1"/>
    </source>
</evidence>
<sequence>MPLSGVSKSGTGCISHAGGAGSGGDGNGAACMELQAALAKTNALLQKSNMVFFIGQFLGELFIQAGHFRLLRPLLGQLLASLRQLLLQMRIGLAGQGKAAMVVVGGGEAGDKHHAQSAPP</sequence>
<evidence type="ECO:0000313" key="2">
    <source>
        <dbReference type="Proteomes" id="UP000185770"/>
    </source>
</evidence>